<dbReference type="InterPro" id="IPR011989">
    <property type="entry name" value="ARM-like"/>
</dbReference>
<gene>
    <name evidence="2" type="ORF">FB45DRAFT_213883</name>
</gene>
<dbReference type="AlphaFoldDB" id="A0AAD7FFQ4"/>
<feature type="domain" description="Condensin complex subunit 1 C-terminal" evidence="1">
    <location>
        <begin position="11"/>
        <end position="135"/>
    </location>
</feature>
<reference evidence="2" key="1">
    <citation type="submission" date="2023-03" db="EMBL/GenBank/DDBJ databases">
        <title>Massive genome expansion in bonnet fungi (Mycena s.s.) driven by repeated elements and novel gene families across ecological guilds.</title>
        <authorList>
            <consortium name="Lawrence Berkeley National Laboratory"/>
            <person name="Harder C.B."/>
            <person name="Miyauchi S."/>
            <person name="Viragh M."/>
            <person name="Kuo A."/>
            <person name="Thoen E."/>
            <person name="Andreopoulos B."/>
            <person name="Lu D."/>
            <person name="Skrede I."/>
            <person name="Drula E."/>
            <person name="Henrissat B."/>
            <person name="Morin E."/>
            <person name="Kohler A."/>
            <person name="Barry K."/>
            <person name="LaButti K."/>
            <person name="Morin E."/>
            <person name="Salamov A."/>
            <person name="Lipzen A."/>
            <person name="Mereny Z."/>
            <person name="Hegedus B."/>
            <person name="Baldrian P."/>
            <person name="Stursova M."/>
            <person name="Weitz H."/>
            <person name="Taylor A."/>
            <person name="Grigoriev I.V."/>
            <person name="Nagy L.G."/>
            <person name="Martin F."/>
            <person name="Kauserud H."/>
        </authorList>
    </citation>
    <scope>NUCLEOTIDE SEQUENCE</scope>
    <source>
        <strain evidence="2">9284</strain>
    </source>
</reference>
<dbReference type="Proteomes" id="UP001221142">
    <property type="component" value="Unassembled WGS sequence"/>
</dbReference>
<dbReference type="InterPro" id="IPR016024">
    <property type="entry name" value="ARM-type_fold"/>
</dbReference>
<name>A0AAD7FFQ4_9AGAR</name>
<dbReference type="SUPFAM" id="SSF48371">
    <property type="entry name" value="ARM repeat"/>
    <property type="match status" value="1"/>
</dbReference>
<dbReference type="InterPro" id="IPR032682">
    <property type="entry name" value="Cnd1_C"/>
</dbReference>
<keyword evidence="3" id="KW-1185">Reference proteome</keyword>
<dbReference type="Pfam" id="PF12717">
    <property type="entry name" value="Cnd1"/>
    <property type="match status" value="1"/>
</dbReference>
<evidence type="ECO:0000313" key="3">
    <source>
        <dbReference type="Proteomes" id="UP001221142"/>
    </source>
</evidence>
<sequence length="336" mass="36964">MTQYLICLGVYPNAINNAFPNVAKRLLDEDGNVRDAALQAICVIAQSDSHSVLTDDVVEAVSRKFTDNESHVRISAFHTFSTIVKLHNDALQSAIMTIVPVVISPLTSDSKTQIAVLETLCTLAKTEIFAEMVNDVLDQIIALLSDVAIPSHVRIRVLQMLTSLAPQTTFHYKLKAAIPAIALLLESKGEIGTTATATLVDFATNDLFTDSSSDVISQIVSTLSEGNCYTSESILHLLFTIETRAQQAPVEKNSNITVFKYSLGHTDDRVRLAGIRNLRSLFRNMQNPVPSKLVSQFWMSQNASMMNARKSRLLHSTYGSCSSTRHNLVQEPPRTS</sequence>
<evidence type="ECO:0000313" key="2">
    <source>
        <dbReference type="EMBL" id="KAJ7617719.1"/>
    </source>
</evidence>
<dbReference type="Gene3D" id="1.25.10.10">
    <property type="entry name" value="Leucine-rich Repeat Variant"/>
    <property type="match status" value="2"/>
</dbReference>
<proteinExistence type="predicted"/>
<accession>A0AAD7FFQ4</accession>
<comment type="caution">
    <text evidence="2">The sequence shown here is derived from an EMBL/GenBank/DDBJ whole genome shotgun (WGS) entry which is preliminary data.</text>
</comment>
<dbReference type="EMBL" id="JARKIF010000020">
    <property type="protein sequence ID" value="KAJ7617719.1"/>
    <property type="molecule type" value="Genomic_DNA"/>
</dbReference>
<organism evidence="2 3">
    <name type="scientific">Roridomyces roridus</name>
    <dbReference type="NCBI Taxonomy" id="1738132"/>
    <lineage>
        <taxon>Eukaryota</taxon>
        <taxon>Fungi</taxon>
        <taxon>Dikarya</taxon>
        <taxon>Basidiomycota</taxon>
        <taxon>Agaricomycotina</taxon>
        <taxon>Agaricomycetes</taxon>
        <taxon>Agaricomycetidae</taxon>
        <taxon>Agaricales</taxon>
        <taxon>Marasmiineae</taxon>
        <taxon>Mycenaceae</taxon>
        <taxon>Roridomyces</taxon>
    </lineage>
</organism>
<evidence type="ECO:0000259" key="1">
    <source>
        <dbReference type="Pfam" id="PF12717"/>
    </source>
</evidence>
<protein>
    <submittedName>
        <fullName evidence="2">Armadillo-type protein</fullName>
    </submittedName>
</protein>